<name>A0A8S9U2X2_PHYIN</name>
<proteinExistence type="predicted"/>
<sequence>MASTLTNLHYKVHTRDGEVDRLRNVALKHGDAHRVYLLMDTLRIIFNNLPFRLGEYEESKLLRACHRREVPSDN</sequence>
<reference evidence="1" key="1">
    <citation type="submission" date="2020-03" db="EMBL/GenBank/DDBJ databases">
        <title>Hybrid Assembly of Korean Phytophthora infestans isolates.</title>
        <authorList>
            <person name="Prokchorchik M."/>
            <person name="Lee Y."/>
            <person name="Seo J."/>
            <person name="Cho J.-H."/>
            <person name="Park Y.-E."/>
            <person name="Jang D.-C."/>
            <person name="Im J.-S."/>
            <person name="Choi J.-G."/>
            <person name="Park H.-J."/>
            <person name="Lee G.-B."/>
            <person name="Lee Y.-G."/>
            <person name="Hong S.-Y."/>
            <person name="Cho K."/>
            <person name="Sohn K.H."/>
        </authorList>
    </citation>
    <scope>NUCLEOTIDE SEQUENCE</scope>
    <source>
        <strain evidence="1">KR_2_A2</strain>
    </source>
</reference>
<evidence type="ECO:0000313" key="2">
    <source>
        <dbReference type="Proteomes" id="UP000704712"/>
    </source>
</evidence>
<evidence type="ECO:0000313" key="1">
    <source>
        <dbReference type="EMBL" id="KAF4133204.1"/>
    </source>
</evidence>
<gene>
    <name evidence="1" type="ORF">GN958_ATG17622</name>
</gene>
<accession>A0A8S9U2X2</accession>
<protein>
    <submittedName>
        <fullName evidence="1">Uncharacterized protein</fullName>
    </submittedName>
</protein>
<dbReference type="AlphaFoldDB" id="A0A8S9U2X2"/>
<comment type="caution">
    <text evidence="1">The sequence shown here is derived from an EMBL/GenBank/DDBJ whole genome shotgun (WGS) entry which is preliminary data.</text>
</comment>
<dbReference type="Proteomes" id="UP000704712">
    <property type="component" value="Unassembled WGS sequence"/>
</dbReference>
<dbReference type="EMBL" id="JAACNO010002430">
    <property type="protein sequence ID" value="KAF4133204.1"/>
    <property type="molecule type" value="Genomic_DNA"/>
</dbReference>
<organism evidence="1 2">
    <name type="scientific">Phytophthora infestans</name>
    <name type="common">Potato late blight agent</name>
    <name type="synonym">Botrytis infestans</name>
    <dbReference type="NCBI Taxonomy" id="4787"/>
    <lineage>
        <taxon>Eukaryota</taxon>
        <taxon>Sar</taxon>
        <taxon>Stramenopiles</taxon>
        <taxon>Oomycota</taxon>
        <taxon>Peronosporomycetes</taxon>
        <taxon>Peronosporales</taxon>
        <taxon>Peronosporaceae</taxon>
        <taxon>Phytophthora</taxon>
    </lineage>
</organism>